<comment type="caution">
    <text evidence="1">The sequence shown here is derived from an EMBL/GenBank/DDBJ whole genome shotgun (WGS) entry which is preliminary data.</text>
</comment>
<sequence>MSDLRFPKAEKPRCLPDRRFPEYAYLPGSGLPHPVRHPDGHSFGATDEPLAWCRTGPPEQFLWGVDLFNYCYYWEAHEAWEPFWQYVGRTSEDWAFLKSFILLAAAGVKVREGKHGPMRRHLERAASLLDELNADIFTSAIGMSPQVLASLARAECADLLGPSATEVASPFSPADTVQPEYYGAIVVY</sequence>
<evidence type="ECO:0000313" key="1">
    <source>
        <dbReference type="EMBL" id="RUT29236.1"/>
    </source>
</evidence>
<dbReference type="Pfam" id="PF03745">
    <property type="entry name" value="DUF309"/>
    <property type="match status" value="1"/>
</dbReference>
<keyword evidence="2" id="KW-1185">Reference proteome</keyword>
<proteinExistence type="predicted"/>
<dbReference type="AlphaFoldDB" id="A0A433X564"/>
<accession>A0A433X564</accession>
<dbReference type="SUPFAM" id="SSF140663">
    <property type="entry name" value="TTHA0068-like"/>
    <property type="match status" value="1"/>
</dbReference>
<dbReference type="InterPro" id="IPR023203">
    <property type="entry name" value="TTHA0068_sf"/>
</dbReference>
<gene>
    <name evidence="1" type="ORF">EMQ25_13980</name>
</gene>
<evidence type="ECO:0000313" key="2">
    <source>
        <dbReference type="Proteomes" id="UP000281547"/>
    </source>
</evidence>
<dbReference type="Gene3D" id="1.10.3450.10">
    <property type="entry name" value="TTHA0068-like"/>
    <property type="match status" value="1"/>
</dbReference>
<protein>
    <submittedName>
        <fullName evidence="1">DUF309 domain-containing protein</fullName>
    </submittedName>
</protein>
<organism evidence="1 2">
    <name type="scientific">Arsenicitalea aurantiaca</name>
    <dbReference type="NCBI Taxonomy" id="1783274"/>
    <lineage>
        <taxon>Bacteria</taxon>
        <taxon>Pseudomonadati</taxon>
        <taxon>Pseudomonadota</taxon>
        <taxon>Alphaproteobacteria</taxon>
        <taxon>Hyphomicrobiales</taxon>
        <taxon>Devosiaceae</taxon>
        <taxon>Arsenicitalea</taxon>
    </lineage>
</organism>
<name>A0A433X564_9HYPH</name>
<dbReference type="InterPro" id="IPR005500">
    <property type="entry name" value="DUF309"/>
</dbReference>
<dbReference type="EMBL" id="RZNJ01000005">
    <property type="protein sequence ID" value="RUT29236.1"/>
    <property type="molecule type" value="Genomic_DNA"/>
</dbReference>
<reference evidence="1 2" key="1">
    <citation type="journal article" date="2016" name="Int. J. Syst. Evol. Microbiol.">
        <title>Arsenicitalea aurantiaca gen. nov., sp. nov., a new member of the family Hyphomicrobiaceae, isolated from high-arsenic sediment.</title>
        <authorList>
            <person name="Mu Y."/>
            <person name="Zhou L."/>
            <person name="Zeng X.C."/>
            <person name="Liu L."/>
            <person name="Pan Y."/>
            <person name="Chen X."/>
            <person name="Wang J."/>
            <person name="Li S."/>
            <person name="Li W.J."/>
            <person name="Wang Y."/>
        </authorList>
    </citation>
    <scope>NUCLEOTIDE SEQUENCE [LARGE SCALE GENOMIC DNA]</scope>
    <source>
        <strain evidence="1 2">42-50</strain>
    </source>
</reference>
<dbReference type="Proteomes" id="UP000281547">
    <property type="component" value="Unassembled WGS sequence"/>
</dbReference>